<evidence type="ECO:0000313" key="2">
    <source>
        <dbReference type="EMBL" id="MQM06763.1"/>
    </source>
</evidence>
<accession>A0A843W6T5</accession>
<evidence type="ECO:0000313" key="3">
    <source>
        <dbReference type="Proteomes" id="UP000652761"/>
    </source>
</evidence>
<keyword evidence="3" id="KW-1185">Reference proteome</keyword>
<dbReference type="Proteomes" id="UP000652761">
    <property type="component" value="Unassembled WGS sequence"/>
</dbReference>
<reference evidence="2" key="1">
    <citation type="submission" date="2017-07" db="EMBL/GenBank/DDBJ databases">
        <title>Taro Niue Genome Assembly and Annotation.</title>
        <authorList>
            <person name="Atibalentja N."/>
            <person name="Keating K."/>
            <person name="Fields C.J."/>
        </authorList>
    </citation>
    <scope>NUCLEOTIDE SEQUENCE</scope>
    <source>
        <strain evidence="2">Niue_2</strain>
        <tissue evidence="2">Leaf</tissue>
    </source>
</reference>
<gene>
    <name evidence="2" type="ORF">Taro_039592</name>
</gene>
<evidence type="ECO:0000256" key="1">
    <source>
        <dbReference type="SAM" id="MobiDB-lite"/>
    </source>
</evidence>
<organism evidence="2 3">
    <name type="scientific">Colocasia esculenta</name>
    <name type="common">Wild taro</name>
    <name type="synonym">Arum esculentum</name>
    <dbReference type="NCBI Taxonomy" id="4460"/>
    <lineage>
        <taxon>Eukaryota</taxon>
        <taxon>Viridiplantae</taxon>
        <taxon>Streptophyta</taxon>
        <taxon>Embryophyta</taxon>
        <taxon>Tracheophyta</taxon>
        <taxon>Spermatophyta</taxon>
        <taxon>Magnoliopsida</taxon>
        <taxon>Liliopsida</taxon>
        <taxon>Araceae</taxon>
        <taxon>Aroideae</taxon>
        <taxon>Colocasieae</taxon>
        <taxon>Colocasia</taxon>
    </lineage>
</organism>
<feature type="compositionally biased region" description="Polar residues" evidence="1">
    <location>
        <begin position="17"/>
        <end position="34"/>
    </location>
</feature>
<comment type="caution">
    <text evidence="2">The sequence shown here is derived from an EMBL/GenBank/DDBJ whole genome shotgun (WGS) entry which is preliminary data.</text>
</comment>
<feature type="region of interest" description="Disordered" evidence="1">
    <location>
        <begin position="1"/>
        <end position="44"/>
    </location>
</feature>
<protein>
    <submittedName>
        <fullName evidence="2">Uncharacterized protein</fullName>
    </submittedName>
</protein>
<proteinExistence type="predicted"/>
<sequence length="73" mass="8177">MRALRPVRPPRLHFHKSGSSACGYPSSQIRSVTSPPAAPSPGQRTSEFHLKDLGECGMIWNTFFLRGRSYWSS</sequence>
<dbReference type="EMBL" id="NMUH01003706">
    <property type="protein sequence ID" value="MQM06763.1"/>
    <property type="molecule type" value="Genomic_DNA"/>
</dbReference>
<dbReference type="AlphaFoldDB" id="A0A843W6T5"/>
<name>A0A843W6T5_COLES</name>